<dbReference type="Proteomes" id="UP000077069">
    <property type="component" value="Unassembled WGS sequence"/>
</dbReference>
<gene>
    <name evidence="2" type="ORF">CC84DRAFT_435229</name>
</gene>
<reference evidence="2 3" key="1">
    <citation type="submission" date="2016-05" db="EMBL/GenBank/DDBJ databases">
        <title>Comparative analysis of secretome profiles of manganese(II)-oxidizing ascomycete fungi.</title>
        <authorList>
            <consortium name="DOE Joint Genome Institute"/>
            <person name="Zeiner C.A."/>
            <person name="Purvine S.O."/>
            <person name="Zink E.M."/>
            <person name="Wu S."/>
            <person name="Pasa-Tolic L."/>
            <person name="Chaput D.L."/>
            <person name="Haridas S."/>
            <person name="Grigoriev I.V."/>
            <person name="Santelli C.M."/>
            <person name="Hansel C.M."/>
        </authorList>
    </citation>
    <scope>NUCLEOTIDE SEQUENCE [LARGE SCALE GENOMIC DNA]</scope>
    <source>
        <strain evidence="2 3">AP3s5-JAC2a</strain>
    </source>
</reference>
<name>A0A177CPB6_9PLEO</name>
<dbReference type="EMBL" id="KV441549">
    <property type="protein sequence ID" value="OAG09365.1"/>
    <property type="molecule type" value="Genomic_DNA"/>
</dbReference>
<feature type="compositionally biased region" description="Basic residues" evidence="1">
    <location>
        <begin position="115"/>
        <end position="127"/>
    </location>
</feature>
<dbReference type="AlphaFoldDB" id="A0A177CPB6"/>
<protein>
    <submittedName>
        <fullName evidence="2">Uncharacterized protein</fullName>
    </submittedName>
</protein>
<feature type="region of interest" description="Disordered" evidence="1">
    <location>
        <begin position="15"/>
        <end position="145"/>
    </location>
</feature>
<dbReference type="GeneID" id="28769737"/>
<proteinExistence type="predicted"/>
<evidence type="ECO:0000256" key="1">
    <source>
        <dbReference type="SAM" id="MobiDB-lite"/>
    </source>
</evidence>
<dbReference type="RefSeq" id="XP_018039730.1">
    <property type="nucleotide sequence ID" value="XM_018186251.1"/>
</dbReference>
<organism evidence="2 3">
    <name type="scientific">Paraphaeosphaeria sporulosa</name>
    <dbReference type="NCBI Taxonomy" id="1460663"/>
    <lineage>
        <taxon>Eukaryota</taxon>
        <taxon>Fungi</taxon>
        <taxon>Dikarya</taxon>
        <taxon>Ascomycota</taxon>
        <taxon>Pezizomycotina</taxon>
        <taxon>Dothideomycetes</taxon>
        <taxon>Pleosporomycetidae</taxon>
        <taxon>Pleosporales</taxon>
        <taxon>Massarineae</taxon>
        <taxon>Didymosphaeriaceae</taxon>
        <taxon>Paraphaeosphaeria</taxon>
    </lineage>
</organism>
<feature type="compositionally biased region" description="Basic and acidic residues" evidence="1">
    <location>
        <begin position="128"/>
        <end position="145"/>
    </location>
</feature>
<accession>A0A177CPB6</accession>
<keyword evidence="3" id="KW-1185">Reference proteome</keyword>
<sequence>MRCAPTFLFSMSSTVDVPRPATGQHVKPNCPLEGTPLRQPSLPPPAPRISSTVSRSHPHNPLLPLRHNQRSSPFPQPPPNVVLPQRPTLLSNLLPHRSRKVEYTPQQPRPPPRPVHPRLRPHIHPHPRHDATPHEVEDGHHEQEDVREAPLVRLAGLARAARVDEVRGIVRGLAGGGGAGGEGVVGLLKTKVLLVLRWTVRVRRESGGRMVDSKAGRPGKTSR</sequence>
<evidence type="ECO:0000313" key="3">
    <source>
        <dbReference type="Proteomes" id="UP000077069"/>
    </source>
</evidence>
<evidence type="ECO:0000313" key="2">
    <source>
        <dbReference type="EMBL" id="OAG09365.1"/>
    </source>
</evidence>
<dbReference type="InParanoid" id="A0A177CPB6"/>